<sequence length="370" mass="38124">MLPPLVLVALAAAVLTVALVGTGPAATTAPREQAAGEQTAASAAVEPGEVVDESADATDASGTQEPTSSADGERAEEAPVRERLVINHVGDVNLDPSYVPALGAEGPDAVWAGVRDVLRDADLTAVNLECPVGPGGEAQDKQFVFRCDPAALPAMRDAGVDLATLANNHAGDYGIATMLSSVDEVERAGIAAVGVGPDEASAHEPALLELGGWTVAVLGFGGVVPEPHWIAYGDAPGQATGYDAERMAASVAAAAEQADVVVVSVHWGAEGALEPRPEDRRKAEAMIAAGADVVFGHHAHRLQPVERVDDASVFWNLGNFVWPRFSDDGARTAIAQWTLEPDGTTRACLLPAEIDAVGVPWPTDAPPECV</sequence>
<proteinExistence type="inferred from homology"/>
<dbReference type="RefSeq" id="WP_130649622.1">
    <property type="nucleotide sequence ID" value="NZ_BMHA01000003.1"/>
</dbReference>
<dbReference type="InterPro" id="IPR029052">
    <property type="entry name" value="Metallo-depent_PP-like"/>
</dbReference>
<dbReference type="Proteomes" id="UP000650511">
    <property type="component" value="Unassembled WGS sequence"/>
</dbReference>
<reference evidence="5" key="1">
    <citation type="journal article" date="2014" name="Int. J. Syst. Evol. Microbiol.">
        <title>Complete genome sequence of Corynebacterium casei LMG S-19264T (=DSM 44701T), isolated from a smear-ripened cheese.</title>
        <authorList>
            <consortium name="US DOE Joint Genome Institute (JGI-PGF)"/>
            <person name="Walter F."/>
            <person name="Albersmeier A."/>
            <person name="Kalinowski J."/>
            <person name="Ruckert C."/>
        </authorList>
    </citation>
    <scope>NUCLEOTIDE SEQUENCE</scope>
    <source>
        <strain evidence="5">CGMCC 1.14988</strain>
    </source>
</reference>
<evidence type="ECO:0000313" key="5">
    <source>
        <dbReference type="EMBL" id="GGI04403.1"/>
    </source>
</evidence>
<dbReference type="EMBL" id="BMHA01000003">
    <property type="protein sequence ID" value="GGI04403.1"/>
    <property type="molecule type" value="Genomic_DNA"/>
</dbReference>
<feature type="compositionally biased region" description="Low complexity" evidence="2">
    <location>
        <begin position="32"/>
        <end position="44"/>
    </location>
</feature>
<feature type="signal peptide" evidence="3">
    <location>
        <begin position="1"/>
        <end position="25"/>
    </location>
</feature>
<comment type="similarity">
    <text evidence="1">Belongs to the CapA family.</text>
</comment>
<evidence type="ECO:0000256" key="3">
    <source>
        <dbReference type="SAM" id="SignalP"/>
    </source>
</evidence>
<dbReference type="OrthoDB" id="9810718at2"/>
<evidence type="ECO:0000313" key="6">
    <source>
        <dbReference type="Proteomes" id="UP000650511"/>
    </source>
</evidence>
<protein>
    <recommendedName>
        <fullName evidence="4">Capsule synthesis protein CapA domain-containing protein</fullName>
    </recommendedName>
</protein>
<comment type="caution">
    <text evidence="5">The sequence shown here is derived from an EMBL/GenBank/DDBJ whole genome shotgun (WGS) entry which is preliminary data.</text>
</comment>
<dbReference type="AlphaFoldDB" id="A0A8J3ACL6"/>
<keyword evidence="3" id="KW-0732">Signal</keyword>
<reference evidence="5" key="2">
    <citation type="submission" date="2020-09" db="EMBL/GenBank/DDBJ databases">
        <authorList>
            <person name="Sun Q."/>
            <person name="Zhou Y."/>
        </authorList>
    </citation>
    <scope>NUCLEOTIDE SEQUENCE</scope>
    <source>
        <strain evidence="5">CGMCC 1.14988</strain>
    </source>
</reference>
<evidence type="ECO:0000256" key="1">
    <source>
        <dbReference type="ARBA" id="ARBA00005662"/>
    </source>
</evidence>
<evidence type="ECO:0000256" key="2">
    <source>
        <dbReference type="SAM" id="MobiDB-lite"/>
    </source>
</evidence>
<dbReference type="SUPFAM" id="SSF56300">
    <property type="entry name" value="Metallo-dependent phosphatases"/>
    <property type="match status" value="1"/>
</dbReference>
<feature type="domain" description="Capsule synthesis protein CapA" evidence="4">
    <location>
        <begin position="85"/>
        <end position="324"/>
    </location>
</feature>
<dbReference type="InterPro" id="IPR019079">
    <property type="entry name" value="Capsule_synth_CapA"/>
</dbReference>
<feature type="chain" id="PRO_5039569079" description="Capsule synthesis protein CapA domain-containing protein" evidence="3">
    <location>
        <begin position="26"/>
        <end position="370"/>
    </location>
</feature>
<keyword evidence="6" id="KW-1185">Reference proteome</keyword>
<name>A0A8J3ACL6_9ACTN</name>
<dbReference type="SMART" id="SM00854">
    <property type="entry name" value="PGA_cap"/>
    <property type="match status" value="1"/>
</dbReference>
<feature type="region of interest" description="Disordered" evidence="2">
    <location>
        <begin position="29"/>
        <end position="77"/>
    </location>
</feature>
<dbReference type="Pfam" id="PF09587">
    <property type="entry name" value="PGA_cap"/>
    <property type="match status" value="1"/>
</dbReference>
<feature type="compositionally biased region" description="Polar residues" evidence="2">
    <location>
        <begin position="60"/>
        <end position="70"/>
    </location>
</feature>
<dbReference type="PANTHER" id="PTHR33393">
    <property type="entry name" value="POLYGLUTAMINE SYNTHESIS ACCESSORY PROTEIN RV0574C-RELATED"/>
    <property type="match status" value="1"/>
</dbReference>
<evidence type="ECO:0000259" key="4">
    <source>
        <dbReference type="SMART" id="SM00854"/>
    </source>
</evidence>
<accession>A0A8J3ACL6</accession>
<organism evidence="5 6">
    <name type="scientific">Egicoccus halophilus</name>
    <dbReference type="NCBI Taxonomy" id="1670830"/>
    <lineage>
        <taxon>Bacteria</taxon>
        <taxon>Bacillati</taxon>
        <taxon>Actinomycetota</taxon>
        <taxon>Nitriliruptoria</taxon>
        <taxon>Egicoccales</taxon>
        <taxon>Egicoccaceae</taxon>
        <taxon>Egicoccus</taxon>
    </lineage>
</organism>
<dbReference type="CDD" id="cd07381">
    <property type="entry name" value="MPP_CapA"/>
    <property type="match status" value="1"/>
</dbReference>
<dbReference type="PANTHER" id="PTHR33393:SF13">
    <property type="entry name" value="PGA BIOSYNTHESIS PROTEIN CAPA"/>
    <property type="match status" value="1"/>
</dbReference>
<dbReference type="Gene3D" id="3.60.21.10">
    <property type="match status" value="1"/>
</dbReference>
<dbReference type="InterPro" id="IPR052169">
    <property type="entry name" value="CW_Biosynth-Accessory"/>
</dbReference>
<gene>
    <name evidence="5" type="ORF">GCM10011354_08920</name>
</gene>